<organism evidence="1 2">
    <name type="scientific">Larinioides sclopetarius</name>
    <dbReference type="NCBI Taxonomy" id="280406"/>
    <lineage>
        <taxon>Eukaryota</taxon>
        <taxon>Metazoa</taxon>
        <taxon>Ecdysozoa</taxon>
        <taxon>Arthropoda</taxon>
        <taxon>Chelicerata</taxon>
        <taxon>Arachnida</taxon>
        <taxon>Araneae</taxon>
        <taxon>Araneomorphae</taxon>
        <taxon>Entelegynae</taxon>
        <taxon>Araneoidea</taxon>
        <taxon>Araneidae</taxon>
        <taxon>Larinioides</taxon>
    </lineage>
</organism>
<accession>A0AAV2A5B3</accession>
<dbReference type="Proteomes" id="UP001497382">
    <property type="component" value="Unassembled WGS sequence"/>
</dbReference>
<name>A0AAV2A5B3_9ARAC</name>
<evidence type="ECO:0000313" key="2">
    <source>
        <dbReference type="Proteomes" id="UP001497382"/>
    </source>
</evidence>
<gene>
    <name evidence="1" type="ORF">LARSCL_LOCUS10215</name>
</gene>
<dbReference type="AlphaFoldDB" id="A0AAV2A5B3"/>
<sequence length="32" mass="3561">MGPANIDDEVLFYTVCCFVSLGFSNAHRRQLG</sequence>
<keyword evidence="2" id="KW-1185">Reference proteome</keyword>
<protein>
    <submittedName>
        <fullName evidence="1">Uncharacterized protein</fullName>
    </submittedName>
</protein>
<comment type="caution">
    <text evidence="1">The sequence shown here is derived from an EMBL/GenBank/DDBJ whole genome shotgun (WGS) entry which is preliminary data.</text>
</comment>
<proteinExistence type="predicted"/>
<evidence type="ECO:0000313" key="1">
    <source>
        <dbReference type="EMBL" id="CAL1279208.1"/>
    </source>
</evidence>
<dbReference type="EMBL" id="CAXIEN010000119">
    <property type="protein sequence ID" value="CAL1279208.1"/>
    <property type="molecule type" value="Genomic_DNA"/>
</dbReference>
<reference evidence="1 2" key="1">
    <citation type="submission" date="2024-04" db="EMBL/GenBank/DDBJ databases">
        <authorList>
            <person name="Rising A."/>
            <person name="Reimegard J."/>
            <person name="Sonavane S."/>
            <person name="Akerstrom W."/>
            <person name="Nylinder S."/>
            <person name="Hedman E."/>
            <person name="Kallberg Y."/>
        </authorList>
    </citation>
    <scope>NUCLEOTIDE SEQUENCE [LARGE SCALE GENOMIC DNA]</scope>
</reference>